<evidence type="ECO:0008006" key="3">
    <source>
        <dbReference type="Google" id="ProtNLM"/>
    </source>
</evidence>
<name>A0AAQ5XL16_AMPOC</name>
<dbReference type="GO" id="GO:0008270">
    <property type="term" value="F:zinc ion binding"/>
    <property type="evidence" value="ECO:0007669"/>
    <property type="project" value="InterPro"/>
</dbReference>
<evidence type="ECO:0000313" key="1">
    <source>
        <dbReference type="Ensembl" id="ENSAOCP00000041244.1"/>
    </source>
</evidence>
<dbReference type="Ensembl" id="ENSAOCT00000049797.1">
    <property type="protein sequence ID" value="ENSAOCP00000041244.1"/>
    <property type="gene ID" value="ENSAOCG00000030448.1"/>
</dbReference>
<organism evidence="1 2">
    <name type="scientific">Amphiprion ocellaris</name>
    <name type="common">Clown anemonefish</name>
    <dbReference type="NCBI Taxonomy" id="80972"/>
    <lineage>
        <taxon>Eukaryota</taxon>
        <taxon>Metazoa</taxon>
        <taxon>Chordata</taxon>
        <taxon>Craniata</taxon>
        <taxon>Vertebrata</taxon>
        <taxon>Euteleostomi</taxon>
        <taxon>Actinopterygii</taxon>
        <taxon>Neopterygii</taxon>
        <taxon>Teleostei</taxon>
        <taxon>Neoteleostei</taxon>
        <taxon>Acanthomorphata</taxon>
        <taxon>Ovalentaria</taxon>
        <taxon>Pomacentridae</taxon>
        <taxon>Amphiprion</taxon>
    </lineage>
</organism>
<dbReference type="InterPro" id="IPR036875">
    <property type="entry name" value="Znf_CCHC_sf"/>
</dbReference>
<dbReference type="AlphaFoldDB" id="A0AAQ5XL16"/>
<reference evidence="1 2" key="1">
    <citation type="submission" date="2022-01" db="EMBL/GenBank/DDBJ databases">
        <title>A chromosome-scale genome assembly of the false clownfish, Amphiprion ocellaris.</title>
        <authorList>
            <person name="Ryu T."/>
        </authorList>
    </citation>
    <scope>NUCLEOTIDE SEQUENCE [LARGE SCALE GENOMIC DNA]</scope>
</reference>
<dbReference type="SUPFAM" id="SSF57756">
    <property type="entry name" value="Retrovirus zinc finger-like domains"/>
    <property type="match status" value="1"/>
</dbReference>
<sequence>MQCFCLVNINIRVLVAMLRQSRLLRRVKPFVPVAEFYAGDLGSCQAFLSQMFLVFDIQSEVCNSYAVFTDEMKKVFDHATRGKDDGSDSAPINAQSSIPELEPMQLRQAQLTPQDKHHHRTTNAYFYCGNLGHFVTTCTTQRAKGLDL</sequence>
<protein>
    <recommendedName>
        <fullName evidence="3">CCHC-type domain-containing protein</fullName>
    </recommendedName>
</protein>
<evidence type="ECO:0000313" key="2">
    <source>
        <dbReference type="Proteomes" id="UP001501940"/>
    </source>
</evidence>
<accession>A0AAQ5XL16</accession>
<dbReference type="Proteomes" id="UP001501940">
    <property type="component" value="Chromosome 3"/>
</dbReference>
<proteinExistence type="predicted"/>
<reference evidence="1" key="3">
    <citation type="submission" date="2025-09" db="UniProtKB">
        <authorList>
            <consortium name="Ensembl"/>
        </authorList>
    </citation>
    <scope>IDENTIFICATION</scope>
</reference>
<dbReference type="GO" id="GO:0003676">
    <property type="term" value="F:nucleic acid binding"/>
    <property type="evidence" value="ECO:0007669"/>
    <property type="project" value="InterPro"/>
</dbReference>
<keyword evidence="2" id="KW-1185">Reference proteome</keyword>
<reference evidence="1" key="2">
    <citation type="submission" date="2025-08" db="UniProtKB">
        <authorList>
            <consortium name="Ensembl"/>
        </authorList>
    </citation>
    <scope>IDENTIFICATION</scope>
</reference>